<feature type="coiled-coil region" evidence="12">
    <location>
        <begin position="1213"/>
        <end position="1242"/>
    </location>
</feature>
<feature type="region of interest" description="Disordered" evidence="13">
    <location>
        <begin position="1668"/>
        <end position="1712"/>
    </location>
</feature>
<dbReference type="GO" id="GO:0000978">
    <property type="term" value="F:RNA polymerase II cis-regulatory region sequence-specific DNA binding"/>
    <property type="evidence" value="ECO:0007669"/>
    <property type="project" value="TreeGrafter"/>
</dbReference>
<protein>
    <recommendedName>
        <fullName evidence="17">Nucleosome-remodeling factor subunit BPTF</fullName>
    </recommendedName>
</protein>
<feature type="domain" description="PHD-type" evidence="14">
    <location>
        <begin position="353"/>
        <end position="400"/>
    </location>
</feature>
<keyword evidence="9" id="KW-0560">Oxidoreductase</keyword>
<keyword evidence="3" id="KW-0285">Flavoprotein</keyword>
<dbReference type="Pfam" id="PF02791">
    <property type="entry name" value="DDT"/>
    <property type="match status" value="1"/>
</dbReference>
<dbReference type="InterPro" id="IPR018501">
    <property type="entry name" value="DDT_dom"/>
</dbReference>
<evidence type="ECO:0008006" key="17">
    <source>
        <dbReference type="Google" id="ProtNLM"/>
    </source>
</evidence>
<accession>A0A7R9PKZ5</accession>
<dbReference type="InterPro" id="IPR011011">
    <property type="entry name" value="Znf_FYVE_PHD"/>
</dbReference>
<evidence type="ECO:0000256" key="12">
    <source>
        <dbReference type="SAM" id="Coils"/>
    </source>
</evidence>
<dbReference type="Gene3D" id="3.20.20.70">
    <property type="entry name" value="Aldolase class I"/>
    <property type="match status" value="1"/>
</dbReference>
<gene>
    <name evidence="16" type="ORF">TGEB3V08_LOCUS4389</name>
</gene>
<dbReference type="SUPFAM" id="SSF57903">
    <property type="entry name" value="FYVE/PHD zinc finger"/>
    <property type="match status" value="1"/>
</dbReference>
<dbReference type="Gene3D" id="3.30.40.10">
    <property type="entry name" value="Zinc/RING finger domain, C3HC4 (zinc finger)"/>
    <property type="match status" value="1"/>
</dbReference>
<dbReference type="SUPFAM" id="SSF51395">
    <property type="entry name" value="FMN-linked oxidoreductases"/>
    <property type="match status" value="1"/>
</dbReference>
<dbReference type="PROSITE" id="PS50827">
    <property type="entry name" value="DDT"/>
    <property type="match status" value="1"/>
</dbReference>
<dbReference type="PANTHER" id="PTHR45975:SF2">
    <property type="entry name" value="NUCLEOSOME-REMODELING FACTOR SUBUNIT BPTF"/>
    <property type="match status" value="1"/>
</dbReference>
<dbReference type="GO" id="GO:0008270">
    <property type="term" value="F:zinc ion binding"/>
    <property type="evidence" value="ECO:0007669"/>
    <property type="project" value="UniProtKB-KW"/>
</dbReference>
<keyword evidence="10" id="KW-0539">Nucleus</keyword>
<feature type="region of interest" description="Disordered" evidence="13">
    <location>
        <begin position="720"/>
        <end position="837"/>
    </location>
</feature>
<feature type="compositionally biased region" description="Basic residues" evidence="13">
    <location>
        <begin position="1"/>
        <end position="13"/>
    </location>
</feature>
<evidence type="ECO:0000256" key="6">
    <source>
        <dbReference type="ARBA" id="ARBA00022723"/>
    </source>
</evidence>
<keyword evidence="8" id="KW-0862">Zinc</keyword>
<dbReference type="InterPro" id="IPR028941">
    <property type="entry name" value="WHIM2_dom"/>
</dbReference>
<evidence type="ECO:0000256" key="13">
    <source>
        <dbReference type="SAM" id="MobiDB-lite"/>
    </source>
</evidence>
<dbReference type="Pfam" id="PF15613">
    <property type="entry name" value="WSD"/>
    <property type="match status" value="1"/>
</dbReference>
<feature type="region of interest" description="Disordered" evidence="13">
    <location>
        <begin position="1472"/>
        <end position="1500"/>
    </location>
</feature>
<dbReference type="GO" id="GO:0017150">
    <property type="term" value="F:tRNA dihydrouridine synthase activity"/>
    <property type="evidence" value="ECO:0007669"/>
    <property type="project" value="InterPro"/>
</dbReference>
<comment type="subcellular location">
    <subcellularLocation>
        <location evidence="2">Nucleus</location>
    </subcellularLocation>
</comment>
<dbReference type="Pfam" id="PF01207">
    <property type="entry name" value="Dus"/>
    <property type="match status" value="1"/>
</dbReference>
<dbReference type="GO" id="GO:0006357">
    <property type="term" value="P:regulation of transcription by RNA polymerase II"/>
    <property type="evidence" value="ECO:0007669"/>
    <property type="project" value="InterPro"/>
</dbReference>
<dbReference type="GO" id="GO:0050660">
    <property type="term" value="F:flavin adenine dinucleotide binding"/>
    <property type="evidence" value="ECO:0007669"/>
    <property type="project" value="InterPro"/>
</dbReference>
<dbReference type="InterPro" id="IPR038028">
    <property type="entry name" value="BPTF"/>
</dbReference>
<feature type="region of interest" description="Disordered" evidence="13">
    <location>
        <begin position="1759"/>
        <end position="1801"/>
    </location>
</feature>
<organism evidence="16">
    <name type="scientific">Timema genevievae</name>
    <name type="common">Walking stick</name>
    <dbReference type="NCBI Taxonomy" id="629358"/>
    <lineage>
        <taxon>Eukaryota</taxon>
        <taxon>Metazoa</taxon>
        <taxon>Ecdysozoa</taxon>
        <taxon>Arthropoda</taxon>
        <taxon>Hexapoda</taxon>
        <taxon>Insecta</taxon>
        <taxon>Pterygota</taxon>
        <taxon>Neoptera</taxon>
        <taxon>Polyneoptera</taxon>
        <taxon>Phasmatodea</taxon>
        <taxon>Timematodea</taxon>
        <taxon>Timematoidea</taxon>
        <taxon>Timematidae</taxon>
        <taxon>Timema</taxon>
    </lineage>
</organism>
<keyword evidence="6" id="KW-0479">Metal-binding</keyword>
<keyword evidence="7 11" id="KW-0863">Zinc-finger</keyword>
<feature type="region of interest" description="Disordered" evidence="13">
    <location>
        <begin position="1630"/>
        <end position="1652"/>
    </location>
</feature>
<dbReference type="InterPro" id="IPR019787">
    <property type="entry name" value="Znf_PHD-finger"/>
</dbReference>
<keyword evidence="12" id="KW-0175">Coiled coil</keyword>
<dbReference type="InterPro" id="IPR013785">
    <property type="entry name" value="Aldolase_TIM"/>
</dbReference>
<evidence type="ECO:0000256" key="3">
    <source>
        <dbReference type="ARBA" id="ARBA00022630"/>
    </source>
</evidence>
<feature type="compositionally biased region" description="Polar residues" evidence="13">
    <location>
        <begin position="1473"/>
        <end position="1485"/>
    </location>
</feature>
<evidence type="ECO:0000256" key="1">
    <source>
        <dbReference type="ARBA" id="ARBA00001917"/>
    </source>
</evidence>
<dbReference type="InterPro" id="IPR001965">
    <property type="entry name" value="Znf_PHD"/>
</dbReference>
<feature type="compositionally biased region" description="Low complexity" evidence="13">
    <location>
        <begin position="758"/>
        <end position="769"/>
    </location>
</feature>
<dbReference type="SMART" id="SM00571">
    <property type="entry name" value="DDT"/>
    <property type="match status" value="1"/>
</dbReference>
<feature type="compositionally biased region" description="Low complexity" evidence="13">
    <location>
        <begin position="784"/>
        <end position="807"/>
    </location>
</feature>
<dbReference type="CDD" id="cd02801">
    <property type="entry name" value="DUS_like_FMN"/>
    <property type="match status" value="1"/>
</dbReference>
<evidence type="ECO:0000256" key="7">
    <source>
        <dbReference type="ARBA" id="ARBA00022771"/>
    </source>
</evidence>
<dbReference type="Pfam" id="PF00628">
    <property type="entry name" value="PHD"/>
    <property type="match status" value="1"/>
</dbReference>
<dbReference type="InterPro" id="IPR019786">
    <property type="entry name" value="Zinc_finger_PHD-type_CS"/>
</dbReference>
<dbReference type="CDD" id="cd15559">
    <property type="entry name" value="PHD1_BPTF"/>
    <property type="match status" value="1"/>
</dbReference>
<evidence type="ECO:0000256" key="5">
    <source>
        <dbReference type="ARBA" id="ARBA00022694"/>
    </source>
</evidence>
<evidence type="ECO:0000256" key="8">
    <source>
        <dbReference type="ARBA" id="ARBA00022833"/>
    </source>
</evidence>
<evidence type="ECO:0000259" key="14">
    <source>
        <dbReference type="PROSITE" id="PS50016"/>
    </source>
</evidence>
<dbReference type="GO" id="GO:0016589">
    <property type="term" value="C:NURF complex"/>
    <property type="evidence" value="ECO:0007669"/>
    <property type="project" value="InterPro"/>
</dbReference>
<evidence type="ECO:0000259" key="15">
    <source>
        <dbReference type="PROSITE" id="PS50827"/>
    </source>
</evidence>
<reference evidence="16" key="1">
    <citation type="submission" date="2020-11" db="EMBL/GenBank/DDBJ databases">
        <authorList>
            <person name="Tran Van P."/>
        </authorList>
    </citation>
    <scope>NUCLEOTIDE SEQUENCE</scope>
</reference>
<feature type="compositionally biased region" description="Low complexity" evidence="13">
    <location>
        <begin position="44"/>
        <end position="69"/>
    </location>
</feature>
<dbReference type="PROSITE" id="PS01359">
    <property type="entry name" value="ZF_PHD_1"/>
    <property type="match status" value="1"/>
</dbReference>
<feature type="domain" description="DDT" evidence="15">
    <location>
        <begin position="190"/>
        <end position="250"/>
    </location>
</feature>
<comment type="cofactor">
    <cofactor evidence="1">
        <name>FMN</name>
        <dbReference type="ChEBI" id="CHEBI:58210"/>
    </cofactor>
</comment>
<keyword evidence="5" id="KW-0819">tRNA processing</keyword>
<feature type="region of interest" description="Disordered" evidence="13">
    <location>
        <begin position="1"/>
        <end position="98"/>
    </location>
</feature>
<dbReference type="EMBL" id="OE840513">
    <property type="protein sequence ID" value="CAD7590939.1"/>
    <property type="molecule type" value="Genomic_DNA"/>
</dbReference>
<evidence type="ECO:0000313" key="16">
    <source>
        <dbReference type="EMBL" id="CAD7590939.1"/>
    </source>
</evidence>
<dbReference type="InterPro" id="IPR035587">
    <property type="entry name" value="DUS-like_FMN-bd"/>
</dbReference>
<feature type="compositionally biased region" description="Basic and acidic residues" evidence="13">
    <location>
        <begin position="720"/>
        <end position="757"/>
    </location>
</feature>
<evidence type="ECO:0000256" key="2">
    <source>
        <dbReference type="ARBA" id="ARBA00004123"/>
    </source>
</evidence>
<feature type="compositionally biased region" description="Acidic residues" evidence="13">
    <location>
        <begin position="815"/>
        <end position="828"/>
    </location>
</feature>
<dbReference type="InterPro" id="IPR018517">
    <property type="entry name" value="tRNA_hU_synthase_CS"/>
</dbReference>
<sequence length="2172" mass="244421">MMSARGTKRRGRPPKSVVMERPRKFQYHLMKKPKYLLNRESKGSETPNSQTSTPTPSRASSPVESISSRRSARTRGKYKKRGTGGYQRRGYNPDVVEEKESEYHYGSDFGDESSGKSDFEDDILQSDSELDSIGGASSDSEFSLSSYSTVSGTPKKFLHRPPSPEPLWLQNCELPPLDLPKSSEDLLIPREHVMQALCIYEVLRHFRTLVRLSPFRFEDFCSALICEEQSMLLAEIHIMLLKALLREEDSQQTHFGPLDQKDSVNVVLYFVDAMTWPEVLRSYVESDKDFDTEVLHILSSCEYPFTDTDNRLKVLQFMTDQFLITNPVREDLLNEVSYEINNAVSLEGNIHYDDHCRMCHRLGDLLCCETCPAVFHLECVEPPMVDVPQDDWQCSVCKAHKVMGVVDCVPEVEKSGMLCRQEHLGFDRHGRKYWFLCRRIFVYEACLFSSMGCHKGCLFSSTASYEACLFSSMGCHKGCLFSSMASYEACLFSSTASYEGFLFSSMASYEGCLFSSMASYEGCLFSSTASYEGFLFSSMASYEACLFSSTASYEACLFSSMASYEGFLFSSMASYKACLFSSTASYEGFLFSSTASYEACLFSSTASYEGCLFSSTASYEGCLFSSTASYEGCLCCVPRESEDGEVWYYSTPTQLYELLECLDQSHMEVALAREIFDFKEEIVRQMELTEKITNQNKGNKKSYLDIENAFLVKLQREREERRLKEEEERRERERQEAEEQVRRMHEEGVDTSQEMHESSATTTVTSTTVETKDEETEQLSLTEVTSSTTVTTVTTTTTTTSSTSSSVKMSPVSDRDEEDMELDSEGEEVSTTKVGKDGKKNTILTRSRTGSLQPRTFNMDDLKRRSTAILSKAELEKLQLEKKDGDKDVGTDGTRITRLKAQQIATGTYMFKLGMENAFKTYTNQYTTNIAALNKLQRNEERDKKRHLSHKFSLTQASEFKWIGSLYEGKAKWIETYKKGMDTFHTLHCCHWTERAMPPTHHGVQFWAEVLGGPRYVVAPMVDASELAWRLLSRRHGAQLCYTPMLHSSVFVRDPKYRKEALASCVEDRPLIVQFCGNDAQVMLEAALLAERECDCDAVDINLGCPQAIARRGHYGAFLQDDWPLLAEIGTRALLVSTLRQTVLQLENSLQASFMHPNWPLLRKPWITAVSSCVVPRDFARALIVLKACVKPVVFASVWHEALGHVRLQRLTAAEREDRKRLDKREKKEKEEEEERNRLTYNFVKYTLGLKHNVWKQKGEEYRVHGQWGWLWLSASRRYRLLDCRRCGLRAGPEKMMAQVKDNSGIKVIAVDPSTYKFLQKKSSDEDTEEKHKIIKEEVDELVTAVKSSAVSSEDTKDWIKQEKESLFNIADTTEVKNEVKTEPEILRTKVENQLAETDAVNKDVKPEDKTSLKHLKVFKPISEFEEIDITKALTSRGRLHYPKIAKKSKLDEFLTRRTHLKLLEERRLAQKAIQQSNKEPSSESGKIVENEESDVEGESASSEQILPSLLLGRICSPVASTLAAGKDGPANSLARRVANIRQQYTKLTRFGAGLACYSRGCNMTGPQPPGVVANVTTSCYSPLCQQKARVRRDLLGLLKKANSTNSILPPGVTLISGGSGLAARTYGPAASHKSLVEDKPPPPPPPSEVSENLDAIRKDLETAVAVDTTTEDEAMVSIPVNKTGPNKATLGSGEPPSPGDTSPALPSSRGAGTLVEQDTAPAPLEVSELDIMSGPSVGNEVEVAISDPMVCGEVEISTSAPESCGEVEVSTSADEVKPTDEASTEDTAVTPDLDDSKVARKHWNKHNYTAATGQRGTQFTLYTAATGQRGTQFTPLPLDREEHSSDFTLLSLDREEYFSYFTLLSLDREEHSSHHCHWTERNTLTAVSTSSEVKVTVNQVVTTTTTTTTTTNQNSVLVQNKVVQKMNTSETVSKTLFNSSRGWSPMDRVPSGNLLNSILTSKRSALSARSLSMKSELGGVKTVMTSTKNHSRTLVKTEVKTDAERMYSTSHTCGKVYLKRVVVIPGDRRKKRTPVKYPLCSTFQTRSKRRNMLILPQHELRKLARQGGKMAVAGFHHIAKPNLQVWQYPCSRPLFKTCWLYRTVNLRSLAAAALQLRILWGCLRWDDMQDHLFDLVVKSYWLQIQKSRVRSSDLPDFSVKQWVWNCVKLRT</sequence>
<feature type="compositionally biased region" description="Basic residues" evidence="13">
    <location>
        <begin position="24"/>
        <end position="34"/>
    </location>
</feature>
<evidence type="ECO:0000256" key="10">
    <source>
        <dbReference type="ARBA" id="ARBA00023242"/>
    </source>
</evidence>
<evidence type="ECO:0000256" key="4">
    <source>
        <dbReference type="ARBA" id="ARBA00022643"/>
    </source>
</evidence>
<dbReference type="PROSITE" id="PS50016">
    <property type="entry name" value="ZF_PHD_2"/>
    <property type="match status" value="1"/>
</dbReference>
<evidence type="ECO:0000256" key="11">
    <source>
        <dbReference type="PROSITE-ProRule" id="PRU00146"/>
    </source>
</evidence>
<dbReference type="PANTHER" id="PTHR45975">
    <property type="entry name" value="NUCLEOSOME-REMODELING FACTOR SUBUNIT BPTF"/>
    <property type="match status" value="1"/>
</dbReference>
<dbReference type="PROSITE" id="PS01136">
    <property type="entry name" value="UPF0034"/>
    <property type="match status" value="1"/>
</dbReference>
<name>A0A7R9PKZ5_TIMGE</name>
<keyword evidence="4" id="KW-0288">FMN</keyword>
<dbReference type="SMART" id="SM00249">
    <property type="entry name" value="PHD"/>
    <property type="match status" value="1"/>
</dbReference>
<proteinExistence type="predicted"/>
<dbReference type="InterPro" id="IPR013083">
    <property type="entry name" value="Znf_RING/FYVE/PHD"/>
</dbReference>
<evidence type="ECO:0000256" key="9">
    <source>
        <dbReference type="ARBA" id="ARBA00023002"/>
    </source>
</evidence>
<feature type="compositionally biased region" description="Basic residues" evidence="13">
    <location>
        <begin position="70"/>
        <end position="82"/>
    </location>
</feature>